<keyword evidence="1 6" id="KW-0819">tRNA processing</keyword>
<dbReference type="InterPro" id="IPR000100">
    <property type="entry name" value="RNase_P"/>
</dbReference>
<dbReference type="Proteomes" id="UP000318927">
    <property type="component" value="Chromosome"/>
</dbReference>
<organism evidence="8 9">
    <name type="scientific">Mycoplasma anserisalpingitidis</name>
    <dbReference type="NCBI Taxonomy" id="519450"/>
    <lineage>
        <taxon>Bacteria</taxon>
        <taxon>Bacillati</taxon>
        <taxon>Mycoplasmatota</taxon>
        <taxon>Mollicutes</taxon>
        <taxon>Mycoplasmataceae</taxon>
        <taxon>Mycoplasma</taxon>
    </lineage>
</organism>
<comment type="subunit">
    <text evidence="6">Consists of a catalytic RNA component (M1 or rnpB) and a protein subunit.</text>
</comment>
<dbReference type="EC" id="3.1.26.5" evidence="6 7"/>
<evidence type="ECO:0000256" key="1">
    <source>
        <dbReference type="ARBA" id="ARBA00022694"/>
    </source>
</evidence>
<dbReference type="Gene3D" id="3.30.230.10">
    <property type="match status" value="1"/>
</dbReference>
<dbReference type="NCBIfam" id="TIGR00188">
    <property type="entry name" value="rnpA"/>
    <property type="match status" value="1"/>
</dbReference>
<dbReference type="EMBL" id="CP042295">
    <property type="protein sequence ID" value="QDY87180.1"/>
    <property type="molecule type" value="Genomic_DNA"/>
</dbReference>
<dbReference type="KEGG" id="mans:FRW55_03410"/>
<evidence type="ECO:0000256" key="7">
    <source>
        <dbReference type="NCBIfam" id="TIGR00188"/>
    </source>
</evidence>
<dbReference type="OrthoDB" id="9810867at2"/>
<comment type="function">
    <text evidence="6">RNaseP catalyzes the removal of the 5'-leader sequence from pre-tRNA to produce the mature 5'-terminus. It can also cleave other RNA substrates such as 4.5S RNA. The protein component plays an auxiliary but essential role in vivo by binding to the 5'-leader sequence and broadening the substrate specificity of the ribozyme.</text>
</comment>
<keyword evidence="9" id="KW-1185">Reference proteome</keyword>
<protein>
    <recommendedName>
        <fullName evidence="6 7">Ribonuclease P protein component</fullName>
        <shortName evidence="6">RNase P protein</shortName>
        <shortName evidence="6">RNaseP protein</shortName>
        <ecNumber evidence="6 7">3.1.26.5</ecNumber>
    </recommendedName>
    <alternativeName>
        <fullName evidence="6">Protein C5</fullName>
    </alternativeName>
</protein>
<accession>A0A5B8JXZ4</accession>
<keyword evidence="4 6" id="KW-0378">Hydrolase</keyword>
<evidence type="ECO:0000256" key="3">
    <source>
        <dbReference type="ARBA" id="ARBA00022759"/>
    </source>
</evidence>
<evidence type="ECO:0000256" key="6">
    <source>
        <dbReference type="HAMAP-Rule" id="MF_00227"/>
    </source>
</evidence>
<dbReference type="GO" id="GO:0042781">
    <property type="term" value="F:3'-tRNA processing endoribonuclease activity"/>
    <property type="evidence" value="ECO:0007669"/>
    <property type="project" value="TreeGrafter"/>
</dbReference>
<dbReference type="PANTHER" id="PTHR33992:SF1">
    <property type="entry name" value="RIBONUCLEASE P PROTEIN COMPONENT"/>
    <property type="match status" value="1"/>
</dbReference>
<comment type="similarity">
    <text evidence="6">Belongs to the RnpA family.</text>
</comment>
<evidence type="ECO:0000313" key="9">
    <source>
        <dbReference type="Proteomes" id="UP000318927"/>
    </source>
</evidence>
<name>A0A5B8JXZ4_9MOLU</name>
<gene>
    <name evidence="6 8" type="primary">rnpA</name>
    <name evidence="8" type="ORF">FRW55_03410</name>
</gene>
<comment type="catalytic activity">
    <reaction evidence="6">
        <text>Endonucleolytic cleavage of RNA, removing 5'-extranucleotides from tRNA precursor.</text>
        <dbReference type="EC" id="3.1.26.5"/>
    </reaction>
</comment>
<dbReference type="GO" id="GO:0000049">
    <property type="term" value="F:tRNA binding"/>
    <property type="evidence" value="ECO:0007669"/>
    <property type="project" value="UniProtKB-UniRule"/>
</dbReference>
<dbReference type="HAMAP" id="MF_00227">
    <property type="entry name" value="RNase_P"/>
    <property type="match status" value="1"/>
</dbReference>
<dbReference type="GO" id="GO:0001682">
    <property type="term" value="P:tRNA 5'-leader removal"/>
    <property type="evidence" value="ECO:0007669"/>
    <property type="project" value="UniProtKB-UniRule"/>
</dbReference>
<keyword evidence="5 6" id="KW-0694">RNA-binding</keyword>
<reference evidence="8 9" key="1">
    <citation type="journal article" date="2019" name="Microbiol. Resour. Announc.">
        <title>Complete Genome Sequences of Three Mycoplasma anserisalpingitis (Mycoplasma sp. 1220) Strains.</title>
        <authorList>
            <person name="Grozner D."/>
            <person name="Forro B."/>
            <person name="Kovacs A.B."/>
            <person name="Marton S."/>
            <person name="Banyai K."/>
            <person name="Kreizinger Z."/>
            <person name="Sulyok K.M."/>
            <person name="Gyuranecz M."/>
        </authorList>
    </citation>
    <scope>NUCLEOTIDE SEQUENCE [LARGE SCALE GENOMIC DNA]</scope>
    <source>
        <strain evidence="8 9">ATCC:BAA-2147</strain>
    </source>
</reference>
<dbReference type="InterPro" id="IPR020568">
    <property type="entry name" value="Ribosomal_Su5_D2-typ_SF"/>
</dbReference>
<dbReference type="GO" id="GO:0004526">
    <property type="term" value="F:ribonuclease P activity"/>
    <property type="evidence" value="ECO:0007669"/>
    <property type="project" value="UniProtKB-UniRule"/>
</dbReference>
<evidence type="ECO:0000256" key="2">
    <source>
        <dbReference type="ARBA" id="ARBA00022722"/>
    </source>
</evidence>
<dbReference type="GO" id="GO:0030677">
    <property type="term" value="C:ribonuclease P complex"/>
    <property type="evidence" value="ECO:0007669"/>
    <property type="project" value="TreeGrafter"/>
</dbReference>
<evidence type="ECO:0000256" key="5">
    <source>
        <dbReference type="ARBA" id="ARBA00022884"/>
    </source>
</evidence>
<keyword evidence="3 6" id="KW-0255">Endonuclease</keyword>
<keyword evidence="2 6" id="KW-0540">Nuclease</keyword>
<dbReference type="Pfam" id="PF00825">
    <property type="entry name" value="Ribonuclease_P"/>
    <property type="match status" value="1"/>
</dbReference>
<dbReference type="AlphaFoldDB" id="A0A5B8JXZ4"/>
<evidence type="ECO:0000256" key="4">
    <source>
        <dbReference type="ARBA" id="ARBA00022801"/>
    </source>
</evidence>
<dbReference type="SUPFAM" id="SSF54211">
    <property type="entry name" value="Ribosomal protein S5 domain 2-like"/>
    <property type="match status" value="1"/>
</dbReference>
<proteinExistence type="inferred from homology"/>
<evidence type="ECO:0000313" key="8">
    <source>
        <dbReference type="EMBL" id="QDY87180.1"/>
    </source>
</evidence>
<dbReference type="InterPro" id="IPR014721">
    <property type="entry name" value="Ribsml_uS5_D2-typ_fold_subgr"/>
</dbReference>
<dbReference type="RefSeq" id="WP_146368727.1">
    <property type="nucleotide sequence ID" value="NZ_CP042295.1"/>
</dbReference>
<sequence length="110" mass="13294">MKRKYRLKKNWEFESVILSKLQISNKMAVIHYVPQAEVKIGITVPKKFEKAVGRNFYKRQMRAILQSFNIKDLKYKIVIIVRKNFIIEENFEIKQKMVHKLLEQLLNEKN</sequence>
<dbReference type="PANTHER" id="PTHR33992">
    <property type="entry name" value="RIBONUCLEASE P PROTEIN COMPONENT"/>
    <property type="match status" value="1"/>
</dbReference>